<dbReference type="SUPFAM" id="SSF46894">
    <property type="entry name" value="C-terminal effector domain of the bipartite response regulators"/>
    <property type="match status" value="1"/>
</dbReference>
<dbReference type="SUPFAM" id="SSF52172">
    <property type="entry name" value="CheY-like"/>
    <property type="match status" value="1"/>
</dbReference>
<evidence type="ECO:0000313" key="8">
    <source>
        <dbReference type="EMBL" id="KKL91964.1"/>
    </source>
</evidence>
<dbReference type="SMART" id="SM00448">
    <property type="entry name" value="REC"/>
    <property type="match status" value="1"/>
</dbReference>
<dbReference type="InterPro" id="IPR001789">
    <property type="entry name" value="Sig_transdc_resp-reg_receiver"/>
</dbReference>
<evidence type="ECO:0000256" key="3">
    <source>
        <dbReference type="ARBA" id="ARBA00023015"/>
    </source>
</evidence>
<dbReference type="GO" id="GO:0000156">
    <property type="term" value="F:phosphorelay response regulator activity"/>
    <property type="evidence" value="ECO:0007669"/>
    <property type="project" value="TreeGrafter"/>
</dbReference>
<evidence type="ECO:0000256" key="2">
    <source>
        <dbReference type="ARBA" id="ARBA00023012"/>
    </source>
</evidence>
<feature type="domain" description="OmpR/PhoB-type" evidence="7">
    <location>
        <begin position="134"/>
        <end position="237"/>
    </location>
</feature>
<dbReference type="InterPro" id="IPR011006">
    <property type="entry name" value="CheY-like_superfamily"/>
</dbReference>
<dbReference type="EMBL" id="LAZR01019597">
    <property type="protein sequence ID" value="KKL91964.1"/>
    <property type="molecule type" value="Genomic_DNA"/>
</dbReference>
<reference evidence="8" key="1">
    <citation type="journal article" date="2015" name="Nature">
        <title>Complex archaea that bridge the gap between prokaryotes and eukaryotes.</title>
        <authorList>
            <person name="Spang A."/>
            <person name="Saw J.H."/>
            <person name="Jorgensen S.L."/>
            <person name="Zaremba-Niedzwiedzka K."/>
            <person name="Martijn J."/>
            <person name="Lind A.E."/>
            <person name="van Eijk R."/>
            <person name="Schleper C."/>
            <person name="Guy L."/>
            <person name="Ettema T.J."/>
        </authorList>
    </citation>
    <scope>NUCLEOTIDE SEQUENCE</scope>
</reference>
<dbReference type="InterPro" id="IPR001867">
    <property type="entry name" value="OmpR/PhoB-type_DNA-bd"/>
</dbReference>
<dbReference type="PROSITE" id="PS50110">
    <property type="entry name" value="RESPONSE_REGULATORY"/>
    <property type="match status" value="1"/>
</dbReference>
<protein>
    <submittedName>
        <fullName evidence="8">Uncharacterized protein</fullName>
    </submittedName>
</protein>
<dbReference type="PROSITE" id="PS51755">
    <property type="entry name" value="OMPR_PHOB"/>
    <property type="match status" value="1"/>
</dbReference>
<dbReference type="Pfam" id="PF00072">
    <property type="entry name" value="Response_reg"/>
    <property type="match status" value="1"/>
</dbReference>
<name>A0A0F9FZV9_9ZZZZ</name>
<feature type="domain" description="Response regulatory" evidence="6">
    <location>
        <begin position="8"/>
        <end position="121"/>
    </location>
</feature>
<accession>A0A0F9FZV9</accession>
<dbReference type="InterPro" id="IPR036388">
    <property type="entry name" value="WH-like_DNA-bd_sf"/>
</dbReference>
<evidence type="ECO:0000256" key="1">
    <source>
        <dbReference type="ARBA" id="ARBA00022553"/>
    </source>
</evidence>
<evidence type="ECO:0000259" key="7">
    <source>
        <dbReference type="PROSITE" id="PS51755"/>
    </source>
</evidence>
<dbReference type="CDD" id="cd00383">
    <property type="entry name" value="trans_reg_C"/>
    <property type="match status" value="1"/>
</dbReference>
<dbReference type="CDD" id="cd17574">
    <property type="entry name" value="REC_OmpR"/>
    <property type="match status" value="1"/>
</dbReference>
<keyword evidence="1" id="KW-0597">Phosphoprotein</keyword>
<proteinExistence type="predicted"/>
<dbReference type="GO" id="GO:0000976">
    <property type="term" value="F:transcription cis-regulatory region binding"/>
    <property type="evidence" value="ECO:0007669"/>
    <property type="project" value="TreeGrafter"/>
</dbReference>
<dbReference type="Gene3D" id="6.10.250.690">
    <property type="match status" value="1"/>
</dbReference>
<dbReference type="PANTHER" id="PTHR48111">
    <property type="entry name" value="REGULATOR OF RPOS"/>
    <property type="match status" value="1"/>
</dbReference>
<dbReference type="Pfam" id="PF00486">
    <property type="entry name" value="Trans_reg_C"/>
    <property type="match status" value="1"/>
</dbReference>
<dbReference type="GO" id="GO:0005829">
    <property type="term" value="C:cytosol"/>
    <property type="evidence" value="ECO:0007669"/>
    <property type="project" value="TreeGrafter"/>
</dbReference>
<dbReference type="SMART" id="SM00862">
    <property type="entry name" value="Trans_reg_C"/>
    <property type="match status" value="1"/>
</dbReference>
<dbReference type="FunFam" id="3.40.50.2300:FF:000001">
    <property type="entry name" value="DNA-binding response regulator PhoB"/>
    <property type="match status" value="1"/>
</dbReference>
<keyword evidence="5" id="KW-0804">Transcription</keyword>
<gene>
    <name evidence="8" type="ORF">LCGC14_1889440</name>
</gene>
<sequence>MSGSADAHLLIVDDDERIRGLLRKFLMRQGFLVTSARDAAHASRLLEGLEFDLLVLDVMMPGESGVDLTRRLRETTDVPILLLTAKGDTEDRITGLEAGADDYLAKPFEPKELLLRINAVLRRVPPEVTGPDVPKILHLGEIRYDVARGEMWQGNVSVRLTATEAQLMRIFSSCPGEVVSRSKLVDDLGRGGGPEGGGAQDRAVDVQITRLRRKLEADPKQPRYLQTVRGAGYMLAPD</sequence>
<evidence type="ECO:0000259" key="6">
    <source>
        <dbReference type="PROSITE" id="PS50110"/>
    </source>
</evidence>
<dbReference type="AlphaFoldDB" id="A0A0F9FZV9"/>
<dbReference type="Gene3D" id="1.10.10.10">
    <property type="entry name" value="Winged helix-like DNA-binding domain superfamily/Winged helix DNA-binding domain"/>
    <property type="match status" value="1"/>
</dbReference>
<evidence type="ECO:0000256" key="5">
    <source>
        <dbReference type="ARBA" id="ARBA00023163"/>
    </source>
</evidence>
<dbReference type="GO" id="GO:0032993">
    <property type="term" value="C:protein-DNA complex"/>
    <property type="evidence" value="ECO:0007669"/>
    <property type="project" value="TreeGrafter"/>
</dbReference>
<dbReference type="InterPro" id="IPR039420">
    <property type="entry name" value="WalR-like"/>
</dbReference>
<dbReference type="InterPro" id="IPR016032">
    <property type="entry name" value="Sig_transdc_resp-reg_C-effctor"/>
</dbReference>
<dbReference type="Gene3D" id="3.40.50.2300">
    <property type="match status" value="1"/>
</dbReference>
<keyword evidence="2" id="KW-0902">Two-component regulatory system</keyword>
<keyword evidence="4" id="KW-0238">DNA-binding</keyword>
<dbReference type="GO" id="GO:0006355">
    <property type="term" value="P:regulation of DNA-templated transcription"/>
    <property type="evidence" value="ECO:0007669"/>
    <property type="project" value="InterPro"/>
</dbReference>
<dbReference type="PANTHER" id="PTHR48111:SF4">
    <property type="entry name" value="DNA-BINDING DUAL TRANSCRIPTIONAL REGULATOR OMPR"/>
    <property type="match status" value="1"/>
</dbReference>
<keyword evidence="3" id="KW-0805">Transcription regulation</keyword>
<comment type="caution">
    <text evidence="8">The sequence shown here is derived from an EMBL/GenBank/DDBJ whole genome shotgun (WGS) entry which is preliminary data.</text>
</comment>
<evidence type="ECO:0000256" key="4">
    <source>
        <dbReference type="ARBA" id="ARBA00023125"/>
    </source>
</evidence>
<organism evidence="8">
    <name type="scientific">marine sediment metagenome</name>
    <dbReference type="NCBI Taxonomy" id="412755"/>
    <lineage>
        <taxon>unclassified sequences</taxon>
        <taxon>metagenomes</taxon>
        <taxon>ecological metagenomes</taxon>
    </lineage>
</organism>